<feature type="compositionally biased region" description="Basic and acidic residues" evidence="1">
    <location>
        <begin position="700"/>
        <end position="709"/>
    </location>
</feature>
<feature type="compositionally biased region" description="Polar residues" evidence="1">
    <location>
        <begin position="677"/>
        <end position="690"/>
    </location>
</feature>
<protein>
    <recommendedName>
        <fullName evidence="4">Ankyrin 2,3/unc44</fullName>
    </recommendedName>
</protein>
<dbReference type="Proteomes" id="UP000319257">
    <property type="component" value="Unassembled WGS sequence"/>
</dbReference>
<evidence type="ECO:0008006" key="4">
    <source>
        <dbReference type="Google" id="ProtNLM"/>
    </source>
</evidence>
<gene>
    <name evidence="2" type="ORF">E0L32_008292</name>
</gene>
<name>A0A507ASL4_9PEZI</name>
<comment type="caution">
    <text evidence="2">The sequence shown here is derived from an EMBL/GenBank/DDBJ whole genome shotgun (WGS) entry which is preliminary data.</text>
</comment>
<dbReference type="STRING" id="1093900.A0A507ASL4"/>
<dbReference type="AlphaFoldDB" id="A0A507ASL4"/>
<organism evidence="2 3">
    <name type="scientific">Thyridium curvatum</name>
    <dbReference type="NCBI Taxonomy" id="1093900"/>
    <lineage>
        <taxon>Eukaryota</taxon>
        <taxon>Fungi</taxon>
        <taxon>Dikarya</taxon>
        <taxon>Ascomycota</taxon>
        <taxon>Pezizomycotina</taxon>
        <taxon>Sordariomycetes</taxon>
        <taxon>Sordariomycetidae</taxon>
        <taxon>Thyridiales</taxon>
        <taxon>Thyridiaceae</taxon>
        <taxon>Thyridium</taxon>
    </lineage>
</organism>
<feature type="compositionally biased region" description="Basic residues" evidence="1">
    <location>
        <begin position="584"/>
        <end position="593"/>
    </location>
</feature>
<dbReference type="GeneID" id="41975739"/>
<proteinExistence type="predicted"/>
<dbReference type="InParanoid" id="A0A507ASL4"/>
<feature type="compositionally biased region" description="Basic and acidic residues" evidence="1">
    <location>
        <begin position="622"/>
        <end position="634"/>
    </location>
</feature>
<feature type="compositionally biased region" description="Basic residues" evidence="1">
    <location>
        <begin position="758"/>
        <end position="769"/>
    </location>
</feature>
<sequence length="789" mass="91474">MSSPVSAIPNLCADDVLAFSDTELVQYMTQNRRQDGGFDLEFDGWEKLPKEQREQLAERLRVGAQKVNDAVQSRPVDPDQLAARLQGVADSEDAAPQAVSTRSRYERTPTEDVDFDVELKRKETIAYNALVTDGCVPVYPISRLDEVCNGLEEYLEILQPWKDPSVLYRWHHVFQNQLWRWKKFRRWQQDNREPDEEQEFAAYLEEQKRQDAEGTESEPTASQYLEHLRERYERRQRHYGHNDGDEGFAAYVEEKKQKKMQYGFPWPGMSEDEYMQILRNDFKKKQTQEGIDAGDEGFAAFVEKHKRDNIVARRRWPGMTEDEYREMQWKRFNEEEDDRYWYQFYWLRDDHGRGGFTEYVAEAKRRLARHGFTKAFEFDRDPTRQDKLTTWIEYLNYEYSWLDKHRRYLTKLQPAYDKGWQKVVDSGVLRHGETAAGFCNIESAFRRQSEEDAVKKAFEDAKQAGTAILEKAMNDPEFRSKHPKPLRVQMMRQAAFKIKAMQDTLTEVKRRSHLISGFVQGVSDHRATTKDLTIQKIRLQWAKEQISLIEAEARDAGLVANGLHSRGRTKRRSEGDQDDNTTDRRRKRRKQSHPTHSSPDILGPYTHAKASEHGGLAIPGDGEPHKEFRGDRQASTKRTKVQKQPEATTTTSTSTSRASNHPATVAYPGNHSRKTRLPSTRQAPSPSRSTLIGPALKAKASRDPPRAADHPTPAIRKPRRPINETPAVNQPPLRQLRPRQERKATRNPIDLGSEQGRKSRKKQGQRHCVGHPEHGRPLRRSARIAALQT</sequence>
<reference evidence="2 3" key="1">
    <citation type="submission" date="2019-06" db="EMBL/GenBank/DDBJ databases">
        <title>Draft genome sequence of the filamentous fungus Phialemoniopsis curvata isolated from diesel fuel.</title>
        <authorList>
            <person name="Varaljay V.A."/>
            <person name="Lyon W.J."/>
            <person name="Crouch A.L."/>
            <person name="Drake C.E."/>
            <person name="Hollomon J.M."/>
            <person name="Nadeau L.J."/>
            <person name="Nunn H.S."/>
            <person name="Stevenson B.S."/>
            <person name="Bojanowski C.L."/>
            <person name="Crookes-Goodson W.J."/>
        </authorList>
    </citation>
    <scope>NUCLEOTIDE SEQUENCE [LARGE SCALE GENOMIC DNA]</scope>
    <source>
        <strain evidence="2 3">D216</strain>
    </source>
</reference>
<dbReference type="OrthoDB" id="5419928at2759"/>
<evidence type="ECO:0000313" key="3">
    <source>
        <dbReference type="Proteomes" id="UP000319257"/>
    </source>
</evidence>
<feature type="region of interest" description="Disordered" evidence="1">
    <location>
        <begin position="560"/>
        <end position="789"/>
    </location>
</feature>
<evidence type="ECO:0000313" key="2">
    <source>
        <dbReference type="EMBL" id="TPX10723.1"/>
    </source>
</evidence>
<dbReference type="RefSeq" id="XP_030992434.1">
    <property type="nucleotide sequence ID" value="XM_031143131.1"/>
</dbReference>
<accession>A0A507ASL4</accession>
<evidence type="ECO:0000256" key="1">
    <source>
        <dbReference type="SAM" id="MobiDB-lite"/>
    </source>
</evidence>
<keyword evidence="3" id="KW-1185">Reference proteome</keyword>
<dbReference type="EMBL" id="SKBQ01000054">
    <property type="protein sequence ID" value="TPX10723.1"/>
    <property type="molecule type" value="Genomic_DNA"/>
</dbReference>